<evidence type="ECO:0000313" key="1">
    <source>
        <dbReference type="EMBL" id="BAQ44959.1"/>
    </source>
</evidence>
<dbReference type="EMBL" id="AP014704">
    <property type="protein sequence ID" value="BAQ44959.1"/>
    <property type="molecule type" value="Genomic_DNA"/>
</dbReference>
<name>A0A0C6FIM0_9HYPH</name>
<reference evidence="1 2" key="1">
    <citation type="journal article" date="2015" name="Genome Announc.">
        <title>Complete Genome Sequence of Methylobacterium aquaticum Strain 22A, Isolated from Racomitrium japonicum Moss.</title>
        <authorList>
            <person name="Tani A."/>
            <person name="Ogura Y."/>
            <person name="Hayashi T."/>
            <person name="Kimbara K."/>
        </authorList>
    </citation>
    <scope>NUCLEOTIDE SEQUENCE [LARGE SCALE GENOMIC DNA]</scope>
    <source>
        <strain evidence="1 2">MA-22A</strain>
    </source>
</reference>
<protein>
    <submittedName>
        <fullName evidence="1">ABC-type branched-chain amino acid transport systems, ATPase component</fullName>
    </submittedName>
</protein>
<dbReference type="AlphaFoldDB" id="A0A0C6FIM0"/>
<sequence length="72" mass="7576">MFVAARRLREGCGGGGNAVCRLAAGKAPALTNGKVASLPMRKPGIDRACAVKDTPVPVFPHPPRRRRALRGT</sequence>
<accession>A0A0C6FIM0</accession>
<proteinExistence type="predicted"/>
<reference evidence="2" key="2">
    <citation type="submission" date="2015-01" db="EMBL/GenBank/DDBJ databases">
        <title>Complete genome sequence of Methylobacterium aquaticum strain 22A.</title>
        <authorList>
            <person name="Tani A."/>
            <person name="Ogura Y."/>
            <person name="Hayashi T."/>
        </authorList>
    </citation>
    <scope>NUCLEOTIDE SEQUENCE [LARGE SCALE GENOMIC DNA]</scope>
    <source>
        <strain evidence="2">MA-22A</strain>
    </source>
</reference>
<evidence type="ECO:0000313" key="2">
    <source>
        <dbReference type="Proteomes" id="UP000061432"/>
    </source>
</evidence>
<dbReference type="PATRIC" id="fig|270351.10.peg.1573"/>
<organism evidence="1 2">
    <name type="scientific">Methylobacterium aquaticum</name>
    <dbReference type="NCBI Taxonomy" id="270351"/>
    <lineage>
        <taxon>Bacteria</taxon>
        <taxon>Pseudomonadati</taxon>
        <taxon>Pseudomonadota</taxon>
        <taxon>Alphaproteobacteria</taxon>
        <taxon>Hyphomicrobiales</taxon>
        <taxon>Methylobacteriaceae</taxon>
        <taxon>Methylobacterium</taxon>
    </lineage>
</organism>
<gene>
    <name evidence="1" type="primary">livF</name>
    <name evidence="1" type="ORF">Maq22A_c08245</name>
</gene>
<dbReference type="Proteomes" id="UP000061432">
    <property type="component" value="Chromosome"/>
</dbReference>
<dbReference type="KEGG" id="maqu:Maq22A_c08245"/>